<sequence>MILIKCFVLGSYTRWNHEYNFYMKATFLLVSWTKIIQIMALEKLQEQDLKLPKQLFSGVFDKCIVIYNVNVINEYSASDWFYRNNPTIECYKKIVSNKLDKEIEYNNQAKHNRKRLLDVSPDPEDILEVIEKVLRSKNVCLNSKSDIQ</sequence>
<dbReference type="EMBL" id="JBDJPC010000006">
    <property type="protein sequence ID" value="KAL1497136.1"/>
    <property type="molecule type" value="Genomic_DNA"/>
</dbReference>
<reference evidence="1 2" key="1">
    <citation type="submission" date="2024-05" db="EMBL/GenBank/DDBJ databases">
        <title>Genetic variation in Jamaican populations of the coffee berry borer (Hypothenemus hampei).</title>
        <authorList>
            <person name="Errbii M."/>
            <person name="Myrie A."/>
        </authorList>
    </citation>
    <scope>NUCLEOTIDE SEQUENCE [LARGE SCALE GENOMIC DNA]</scope>
    <source>
        <strain evidence="1">JA-Hopewell-2020-01-JO</strain>
        <tissue evidence="1">Whole body</tissue>
    </source>
</reference>
<accession>A0ABD1ELB7</accession>
<organism evidence="1 2">
    <name type="scientific">Hypothenemus hampei</name>
    <name type="common">Coffee berry borer</name>
    <dbReference type="NCBI Taxonomy" id="57062"/>
    <lineage>
        <taxon>Eukaryota</taxon>
        <taxon>Metazoa</taxon>
        <taxon>Ecdysozoa</taxon>
        <taxon>Arthropoda</taxon>
        <taxon>Hexapoda</taxon>
        <taxon>Insecta</taxon>
        <taxon>Pterygota</taxon>
        <taxon>Neoptera</taxon>
        <taxon>Endopterygota</taxon>
        <taxon>Coleoptera</taxon>
        <taxon>Polyphaga</taxon>
        <taxon>Cucujiformia</taxon>
        <taxon>Curculionidae</taxon>
        <taxon>Scolytinae</taxon>
        <taxon>Hypothenemus</taxon>
    </lineage>
</organism>
<comment type="caution">
    <text evidence="1">The sequence shown here is derived from an EMBL/GenBank/DDBJ whole genome shotgun (WGS) entry which is preliminary data.</text>
</comment>
<gene>
    <name evidence="1" type="ORF">ABEB36_008143</name>
</gene>
<protein>
    <submittedName>
        <fullName evidence="1">Uncharacterized protein</fullName>
    </submittedName>
</protein>
<evidence type="ECO:0000313" key="2">
    <source>
        <dbReference type="Proteomes" id="UP001566132"/>
    </source>
</evidence>
<evidence type="ECO:0000313" key="1">
    <source>
        <dbReference type="EMBL" id="KAL1497136.1"/>
    </source>
</evidence>
<name>A0ABD1ELB7_HYPHA</name>
<dbReference type="Proteomes" id="UP001566132">
    <property type="component" value="Unassembled WGS sequence"/>
</dbReference>
<keyword evidence="2" id="KW-1185">Reference proteome</keyword>
<proteinExistence type="predicted"/>
<dbReference type="AlphaFoldDB" id="A0ABD1ELB7"/>